<dbReference type="EMBL" id="CP021920">
    <property type="protein sequence ID" value="ASB89711.1"/>
    <property type="molecule type" value="Genomic_DNA"/>
</dbReference>
<dbReference type="InterPro" id="IPR005081">
    <property type="entry name" value="SpoIIGA"/>
</dbReference>
<proteinExistence type="predicted"/>
<feature type="transmembrane region" description="Helical" evidence="1">
    <location>
        <begin position="23"/>
        <end position="43"/>
    </location>
</feature>
<feature type="transmembrane region" description="Helical" evidence="1">
    <location>
        <begin position="81"/>
        <end position="97"/>
    </location>
</feature>
<keyword evidence="3" id="KW-1185">Reference proteome</keyword>
<feature type="transmembrane region" description="Helical" evidence="1">
    <location>
        <begin position="147"/>
        <end position="163"/>
    </location>
</feature>
<dbReference type="PIRSF" id="PIRSF018571">
    <property type="entry name" value="SpoIIGA"/>
    <property type="match status" value="1"/>
</dbReference>
<evidence type="ECO:0000313" key="2">
    <source>
        <dbReference type="EMBL" id="ASB89711.1"/>
    </source>
</evidence>
<feature type="transmembrane region" description="Helical" evidence="1">
    <location>
        <begin position="52"/>
        <end position="75"/>
    </location>
</feature>
<keyword evidence="1" id="KW-0472">Membrane</keyword>
<reference evidence="2 3" key="1">
    <citation type="submission" date="2017-06" db="EMBL/GenBank/DDBJ databases">
        <title>Genome sequence of Bacillus sonorensis strain SRCM101395.</title>
        <authorList>
            <person name="Cho S.H."/>
        </authorList>
    </citation>
    <scope>NUCLEOTIDE SEQUENCE [LARGE SCALE GENOMIC DNA]</scope>
    <source>
        <strain evidence="2 3">SRCM101395</strain>
    </source>
</reference>
<dbReference type="GO" id="GO:0016787">
    <property type="term" value="F:hydrolase activity"/>
    <property type="evidence" value="ECO:0007669"/>
    <property type="project" value="UniProtKB-KW"/>
</dbReference>
<keyword evidence="1" id="KW-0812">Transmembrane</keyword>
<keyword evidence="1" id="KW-1133">Transmembrane helix</keyword>
<dbReference type="Proteomes" id="UP000196877">
    <property type="component" value="Chromosome"/>
</dbReference>
<name>A0ABM6LK42_9BACI</name>
<gene>
    <name evidence="2" type="ORF">S101395_03204</name>
</gene>
<accession>A0ABM6LK42</accession>
<organism evidence="2 3">
    <name type="scientific">Bacillus sonorensis</name>
    <dbReference type="NCBI Taxonomy" id="119858"/>
    <lineage>
        <taxon>Bacteria</taxon>
        <taxon>Bacillati</taxon>
        <taxon>Bacillota</taxon>
        <taxon>Bacilli</taxon>
        <taxon>Bacillales</taxon>
        <taxon>Bacillaceae</taxon>
        <taxon>Bacillus</taxon>
    </lineage>
</organism>
<evidence type="ECO:0000313" key="3">
    <source>
        <dbReference type="Proteomes" id="UP000196877"/>
    </source>
</evidence>
<dbReference type="Pfam" id="PF03419">
    <property type="entry name" value="Peptidase_U4"/>
    <property type="match status" value="1"/>
</dbReference>
<protein>
    <submittedName>
        <fullName evidence="2">Sporulation sigma-E factor-processing peptidase</fullName>
        <ecNumber evidence="2">3.4.23.-</ecNumber>
    </submittedName>
</protein>
<dbReference type="EC" id="3.4.23.-" evidence="2"/>
<dbReference type="NCBIfam" id="TIGR02854">
    <property type="entry name" value="spore_II_GA"/>
    <property type="match status" value="1"/>
</dbReference>
<evidence type="ECO:0000256" key="1">
    <source>
        <dbReference type="SAM" id="Phobius"/>
    </source>
</evidence>
<feature type="transmembrane region" description="Helical" evidence="1">
    <location>
        <begin position="104"/>
        <end position="125"/>
    </location>
</feature>
<keyword evidence="2" id="KW-0378">Hydrolase</keyword>
<sequence length="325" mass="36651">MVNRSQKGNTQGKGTDVEIYLDAIWLLNFCFDLLLLLMTAFILKRRVKKRRFILGALVASSIVLFMFTPLSPYVLHPAGKLFFSIFIVLVTFGFKRFRFFLQNLFSFYFVTFLMGGGMIGVHSLLETDSIMENGVFMTNWSGFGDPVSWLFVGAGFPAVWLFSKKRFEDAEAKKIQYEERVRLQADIDGHTLHFNGLIDSGNQLYDPITKTPVMIVNIEKLNGILGEEASSVIMENSPVDAIGLLDDAFPHIGRIRLIPYRGVGHQHQFLMCLKPDHVLIYTKKEVLEAPKCLIGISTSPLSADDEFDAIVHPKMLSGHPVKHVS</sequence>